<dbReference type="RefSeq" id="WP_068344296.1">
    <property type="nucleotide sequence ID" value="NZ_LQBQ01000001.1"/>
</dbReference>
<feature type="domain" description="MvaI/BcnI restriction endonuclease" evidence="1">
    <location>
        <begin position="163"/>
        <end position="388"/>
    </location>
</feature>
<dbReference type="Pfam" id="PF15515">
    <property type="entry name" value="MvaI_BcnI"/>
    <property type="match status" value="1"/>
</dbReference>
<protein>
    <recommendedName>
        <fullName evidence="1">MvaI/BcnI restriction endonuclease domain-containing protein</fullName>
    </recommendedName>
</protein>
<dbReference type="EMBL" id="LQBQ01000001">
    <property type="protein sequence ID" value="KUJ85955.1"/>
    <property type="molecule type" value="Genomic_DNA"/>
</dbReference>
<proteinExistence type="predicted"/>
<dbReference type="OrthoDB" id="9204522at2"/>
<dbReference type="InterPro" id="IPR043004">
    <property type="entry name" value="MvaI_BcnI_cat"/>
</dbReference>
<dbReference type="InterPro" id="IPR043005">
    <property type="entry name" value="MvaI_BcnI_rec"/>
</dbReference>
<name>A0A101CZ41_9RHOB</name>
<dbReference type="AlphaFoldDB" id="A0A101CZ41"/>
<dbReference type="Proteomes" id="UP000053791">
    <property type="component" value="Unassembled WGS sequence"/>
</dbReference>
<keyword evidence="3" id="KW-1185">Reference proteome</keyword>
<gene>
    <name evidence="2" type="ORF">AVO45_02990</name>
</gene>
<organism evidence="2 3">
    <name type="scientific">Ruegeria marisrubri</name>
    <dbReference type="NCBI Taxonomy" id="1685379"/>
    <lineage>
        <taxon>Bacteria</taxon>
        <taxon>Pseudomonadati</taxon>
        <taxon>Pseudomonadota</taxon>
        <taxon>Alphaproteobacteria</taxon>
        <taxon>Rhodobacterales</taxon>
        <taxon>Roseobacteraceae</taxon>
        <taxon>Ruegeria</taxon>
    </lineage>
</organism>
<sequence length="397" mass="44836">MLEKSDTSIAETLAVFTRYDLDVGLLVPTETGMRKSIMDATAGLREYFQDTGFHDYDMQEQGPDAKVIREAFFVRPDGLQPTTASLYRPVTKSGDPRVWFGRLKGYAEPYNLLAVLVRDDKAYIVNCSDPRILASIHDPSTPLGAIAAAQRPTRDPVVEELLDMIRDVSSRGFVRTLRPGDTGVGMTLETLLGINANTRKAPDYKGIELKAKRLRKGKANRVTLFSQAPDWKLSPIGSAWNLLSTYGYERDGKLRLNHEMNATAPNSIGFFLEVDAAHDWLQQNYQDPDMAATRHVTTWELEKLRNRLKEKHPQTFWVSARCRGKGASEEFHYVQVEHTRQPKVRNFDALLEGGVISVDYLMSQKGHQRVRDHGYLFKMHAADFPALFPPSETHVLA</sequence>
<dbReference type="CDD" id="cd22347">
    <property type="entry name" value="PDDEXK_nuclease"/>
    <property type="match status" value="1"/>
</dbReference>
<reference evidence="2 3" key="1">
    <citation type="submission" date="2015-12" db="EMBL/GenBank/DDBJ databases">
        <authorList>
            <person name="Shamseldin A."/>
            <person name="Moawad H."/>
            <person name="Abd El-Rahim W.M."/>
            <person name="Sadowsky M.J."/>
        </authorList>
    </citation>
    <scope>NUCLEOTIDE SEQUENCE [LARGE SCALE GENOMIC DNA]</scope>
    <source>
        <strain evidence="2 3">ZGT118</strain>
    </source>
</reference>
<dbReference type="Gene3D" id="3.30.70.3570">
    <property type="entry name" value="MvaI/BcnI restriction endonuclease, recognition domain"/>
    <property type="match status" value="1"/>
</dbReference>
<evidence type="ECO:0000313" key="3">
    <source>
        <dbReference type="Proteomes" id="UP000053791"/>
    </source>
</evidence>
<dbReference type="Gene3D" id="3.40.210.20">
    <property type="entry name" value="MvaI/BcnI restriction endonuclease, catalytic domain"/>
    <property type="match status" value="1"/>
</dbReference>
<comment type="caution">
    <text evidence="2">The sequence shown here is derived from an EMBL/GenBank/DDBJ whole genome shotgun (WGS) entry which is preliminary data.</text>
</comment>
<dbReference type="InterPro" id="IPR029127">
    <property type="entry name" value="MvaI_BcnI"/>
</dbReference>
<dbReference type="STRING" id="1685379.AVO45_02990"/>
<evidence type="ECO:0000259" key="1">
    <source>
        <dbReference type="Pfam" id="PF15515"/>
    </source>
</evidence>
<accession>A0A101CZ41</accession>
<evidence type="ECO:0000313" key="2">
    <source>
        <dbReference type="EMBL" id="KUJ85955.1"/>
    </source>
</evidence>